<dbReference type="Gene3D" id="3.30.710.10">
    <property type="entry name" value="Potassium Channel Kv1.1, Chain A"/>
    <property type="match status" value="1"/>
</dbReference>
<protein>
    <recommendedName>
        <fullName evidence="2">BTB domain-containing protein</fullName>
    </recommendedName>
</protein>
<evidence type="ECO:0000313" key="3">
    <source>
        <dbReference type="EMBL" id="KAF2845750.1"/>
    </source>
</evidence>
<dbReference type="PANTHER" id="PTHR47843:SF2">
    <property type="entry name" value="BTB DOMAIN-CONTAINING PROTEIN"/>
    <property type="match status" value="1"/>
</dbReference>
<keyword evidence="4" id="KW-1185">Reference proteome</keyword>
<evidence type="ECO:0000259" key="2">
    <source>
        <dbReference type="PROSITE" id="PS50097"/>
    </source>
</evidence>
<dbReference type="PROSITE" id="PS50097">
    <property type="entry name" value="BTB"/>
    <property type="match status" value="1"/>
</dbReference>
<organism evidence="3 4">
    <name type="scientific">Plenodomus tracheiphilus IPT5</name>
    <dbReference type="NCBI Taxonomy" id="1408161"/>
    <lineage>
        <taxon>Eukaryota</taxon>
        <taxon>Fungi</taxon>
        <taxon>Dikarya</taxon>
        <taxon>Ascomycota</taxon>
        <taxon>Pezizomycotina</taxon>
        <taxon>Dothideomycetes</taxon>
        <taxon>Pleosporomycetidae</taxon>
        <taxon>Pleosporales</taxon>
        <taxon>Pleosporineae</taxon>
        <taxon>Leptosphaeriaceae</taxon>
        <taxon>Plenodomus</taxon>
    </lineage>
</organism>
<dbReference type="SUPFAM" id="SSF54695">
    <property type="entry name" value="POZ domain"/>
    <property type="match status" value="1"/>
</dbReference>
<evidence type="ECO:0000256" key="1">
    <source>
        <dbReference type="SAM" id="MobiDB-lite"/>
    </source>
</evidence>
<feature type="region of interest" description="Disordered" evidence="1">
    <location>
        <begin position="234"/>
        <end position="263"/>
    </location>
</feature>
<gene>
    <name evidence="3" type="ORF">T440DRAFT_543382</name>
</gene>
<dbReference type="Pfam" id="PF00651">
    <property type="entry name" value="BTB"/>
    <property type="match status" value="1"/>
</dbReference>
<name>A0A6A7AR21_9PLEO</name>
<dbReference type="PANTHER" id="PTHR47843">
    <property type="entry name" value="BTB DOMAIN-CONTAINING PROTEIN-RELATED"/>
    <property type="match status" value="1"/>
</dbReference>
<dbReference type="AlphaFoldDB" id="A0A6A7AR21"/>
<feature type="domain" description="BTB" evidence="2">
    <location>
        <begin position="30"/>
        <end position="97"/>
    </location>
</feature>
<dbReference type="InterPro" id="IPR000210">
    <property type="entry name" value="BTB/POZ_dom"/>
</dbReference>
<feature type="compositionally biased region" description="Basic and acidic residues" evidence="1">
    <location>
        <begin position="234"/>
        <end position="248"/>
    </location>
</feature>
<accession>A0A6A7AR21</accession>
<evidence type="ECO:0000313" key="4">
    <source>
        <dbReference type="Proteomes" id="UP000799423"/>
    </source>
</evidence>
<reference evidence="3" key="1">
    <citation type="submission" date="2020-01" db="EMBL/GenBank/DDBJ databases">
        <authorList>
            <consortium name="DOE Joint Genome Institute"/>
            <person name="Haridas S."/>
            <person name="Albert R."/>
            <person name="Binder M."/>
            <person name="Bloem J."/>
            <person name="Labutti K."/>
            <person name="Salamov A."/>
            <person name="Andreopoulos B."/>
            <person name="Baker S.E."/>
            <person name="Barry K."/>
            <person name="Bills G."/>
            <person name="Bluhm B.H."/>
            <person name="Cannon C."/>
            <person name="Castanera R."/>
            <person name="Culley D.E."/>
            <person name="Daum C."/>
            <person name="Ezra D."/>
            <person name="Gonzalez J.B."/>
            <person name="Henrissat B."/>
            <person name="Kuo A."/>
            <person name="Liang C."/>
            <person name="Lipzen A."/>
            <person name="Lutzoni F."/>
            <person name="Magnuson J."/>
            <person name="Mondo S."/>
            <person name="Nolan M."/>
            <person name="Ohm R."/>
            <person name="Pangilinan J."/>
            <person name="Park H.-J."/>
            <person name="Ramirez L."/>
            <person name="Alfaro M."/>
            <person name="Sun H."/>
            <person name="Tritt A."/>
            <person name="Yoshinaga Y."/>
            <person name="Zwiers L.-H."/>
            <person name="Turgeon B.G."/>
            <person name="Goodwin S.B."/>
            <person name="Spatafora J.W."/>
            <person name="Crous P.W."/>
            <person name="Grigoriev I.V."/>
        </authorList>
    </citation>
    <scope>NUCLEOTIDE SEQUENCE</scope>
    <source>
        <strain evidence="3">IPT5</strain>
    </source>
</reference>
<dbReference type="Proteomes" id="UP000799423">
    <property type="component" value="Unassembled WGS sequence"/>
</dbReference>
<dbReference type="EMBL" id="MU006342">
    <property type="protein sequence ID" value="KAF2845750.1"/>
    <property type="molecule type" value="Genomic_DNA"/>
</dbReference>
<sequence>MAPSKAKHDKRLRPRISHLTRLSAKNAVFATVIVGANKDQFTVHKSLLVHHSPFFGAALIGNFKEAEKKEVVLLDTLPQTFEFFVHWAYHGRFPDANDDKELYGLWKDAKGEDDRDLEFKNVLRLYILCEEYDISVLKRTAIDGYFDLMDGDGLDYYLLDPEMITEAFKNLPEKSAMCQLLVDASCKFAMESMWIDHTKFPCSFIAKVLKLYSEGVYDLEEDDDLKRCDYHEHRNDEEGKACESKNDDMGVGAGDVVQAELED</sequence>
<dbReference type="OrthoDB" id="194443at2759"/>
<proteinExistence type="predicted"/>
<dbReference type="InterPro" id="IPR011333">
    <property type="entry name" value="SKP1/BTB/POZ_sf"/>
</dbReference>